<protein>
    <submittedName>
        <fullName evidence="2">PIN domain-containing protein</fullName>
    </submittedName>
</protein>
<dbReference type="Pfam" id="PF13470">
    <property type="entry name" value="PIN_3"/>
    <property type="match status" value="1"/>
</dbReference>
<gene>
    <name evidence="2" type="ORF">MG292_10135</name>
</gene>
<name>A0ABY8N6C4_9FLAO</name>
<organism evidence="2 3">
    <name type="scientific">Flavobacterium keumense</name>
    <dbReference type="NCBI Taxonomy" id="1306518"/>
    <lineage>
        <taxon>Bacteria</taxon>
        <taxon>Pseudomonadati</taxon>
        <taxon>Bacteroidota</taxon>
        <taxon>Flavobacteriia</taxon>
        <taxon>Flavobacteriales</taxon>
        <taxon>Flavobacteriaceae</taxon>
        <taxon>Flavobacterium</taxon>
    </lineage>
</organism>
<dbReference type="Gene3D" id="3.40.50.1010">
    <property type="entry name" value="5'-nuclease"/>
    <property type="match status" value="1"/>
</dbReference>
<keyword evidence="3" id="KW-1185">Reference proteome</keyword>
<reference evidence="2 3" key="1">
    <citation type="submission" date="2023-06" db="EMBL/GenBank/DDBJ databases">
        <title>Complete Genome Sequence of Flavobacterium keumense K3R-10.</title>
        <authorList>
            <person name="Jeong H."/>
            <person name="Jhang S.Y."/>
            <person name="Kim J.N."/>
        </authorList>
    </citation>
    <scope>NUCLEOTIDE SEQUENCE [LARGE SCALE GENOMIC DNA]</scope>
    <source>
        <strain evidence="2 3">K3R-10</strain>
    </source>
</reference>
<sequence length="75" mass="8722">MTRILIDTDVILDFFFDRQPFSENAARIFSLCESKEIKGYITPVIISNVYYLLRQTASHEKVIEKLKLLVAITEI</sequence>
<evidence type="ECO:0000313" key="2">
    <source>
        <dbReference type="EMBL" id="WGK94426.1"/>
    </source>
</evidence>
<dbReference type="RefSeq" id="WP_264532847.1">
    <property type="nucleotide sequence ID" value="NZ_CP092332.1"/>
</dbReference>
<dbReference type="InterPro" id="IPR029060">
    <property type="entry name" value="PIN-like_dom_sf"/>
</dbReference>
<dbReference type="InterPro" id="IPR002716">
    <property type="entry name" value="PIN_dom"/>
</dbReference>
<proteinExistence type="predicted"/>
<dbReference type="SUPFAM" id="SSF88723">
    <property type="entry name" value="PIN domain-like"/>
    <property type="match status" value="1"/>
</dbReference>
<evidence type="ECO:0000259" key="1">
    <source>
        <dbReference type="Pfam" id="PF13470"/>
    </source>
</evidence>
<accession>A0ABY8N6C4</accession>
<dbReference type="Proteomes" id="UP001232117">
    <property type="component" value="Chromosome"/>
</dbReference>
<dbReference type="EMBL" id="CP092332">
    <property type="protein sequence ID" value="WGK94426.1"/>
    <property type="molecule type" value="Genomic_DNA"/>
</dbReference>
<evidence type="ECO:0000313" key="3">
    <source>
        <dbReference type="Proteomes" id="UP001232117"/>
    </source>
</evidence>
<feature type="domain" description="PIN" evidence="1">
    <location>
        <begin position="3"/>
        <end position="72"/>
    </location>
</feature>